<dbReference type="InterPro" id="IPR007471">
    <property type="entry name" value="N-end_Aminoacyl_Trfase_N"/>
</dbReference>
<keyword evidence="1 4" id="KW-0963">Cytoplasm</keyword>
<dbReference type="EMBL" id="AWGB01000009">
    <property type="protein sequence ID" value="ESQ93193.1"/>
    <property type="molecule type" value="Genomic_DNA"/>
</dbReference>
<comment type="caution">
    <text evidence="7">The sequence shown here is derived from an EMBL/GenBank/DDBJ whole genome shotgun (WGS) entry which is preliminary data.</text>
</comment>
<evidence type="ECO:0000313" key="8">
    <source>
        <dbReference type="Proteomes" id="UP000017837"/>
    </source>
</evidence>
<dbReference type="eggNOG" id="COG2935">
    <property type="taxonomic scope" value="Bacteria"/>
</dbReference>
<dbReference type="SUPFAM" id="SSF55729">
    <property type="entry name" value="Acyl-CoA N-acyltransferases (Nat)"/>
    <property type="match status" value="1"/>
</dbReference>
<comment type="catalytic activity">
    <reaction evidence="4">
        <text>N-terminal L-aspartyl-[protein] + L-leucyl-tRNA(Leu) = N-terminal L-leucyl-L-aspartyl-[protein] + tRNA(Leu) + H(+)</text>
        <dbReference type="Rhea" id="RHEA:50420"/>
        <dbReference type="Rhea" id="RHEA-COMP:9613"/>
        <dbReference type="Rhea" id="RHEA-COMP:9622"/>
        <dbReference type="Rhea" id="RHEA-COMP:12669"/>
        <dbReference type="Rhea" id="RHEA-COMP:12674"/>
        <dbReference type="ChEBI" id="CHEBI:15378"/>
        <dbReference type="ChEBI" id="CHEBI:64720"/>
        <dbReference type="ChEBI" id="CHEBI:78442"/>
        <dbReference type="ChEBI" id="CHEBI:78494"/>
        <dbReference type="ChEBI" id="CHEBI:133042"/>
        <dbReference type="EC" id="2.3.2.29"/>
    </reaction>
</comment>
<keyword evidence="3 4" id="KW-0012">Acyltransferase</keyword>
<evidence type="ECO:0000259" key="6">
    <source>
        <dbReference type="Pfam" id="PF04377"/>
    </source>
</evidence>
<dbReference type="PIRSF" id="PIRSF037208">
    <property type="entry name" value="ATE_pro_prd"/>
    <property type="match status" value="1"/>
</dbReference>
<evidence type="ECO:0000256" key="3">
    <source>
        <dbReference type="ARBA" id="ARBA00023315"/>
    </source>
</evidence>
<reference evidence="7 8" key="1">
    <citation type="journal article" date="2014" name="Nature">
        <title>Sequential evolution of bacterial morphology by co-option of a developmental regulator.</title>
        <authorList>
            <person name="Jiang C."/>
            <person name="Brown P.J."/>
            <person name="Ducret A."/>
            <person name="Brun Y.V."/>
        </authorList>
    </citation>
    <scope>NUCLEOTIDE SEQUENCE [LARGE SCALE GENOMIC DNA]</scope>
    <source>
        <strain evidence="7 8">DSM 16100</strain>
    </source>
</reference>
<dbReference type="PATRIC" id="fig|1121022.4.peg.1293"/>
<dbReference type="NCBIfam" id="NF002342">
    <property type="entry name" value="PRK01305.1-3"/>
    <property type="match status" value="1"/>
</dbReference>
<proteinExistence type="inferred from homology"/>
<comment type="function">
    <text evidence="4">Functions in the N-end rule pathway of protein degradation where it conjugates Leu from its aminoacyl-tRNA to the N-termini of proteins containing an N-terminal aspartate or glutamate.</text>
</comment>
<evidence type="ECO:0000256" key="1">
    <source>
        <dbReference type="ARBA" id="ARBA00022490"/>
    </source>
</evidence>
<comment type="subcellular location">
    <subcellularLocation>
        <location evidence="4">Cytoplasm</location>
    </subcellularLocation>
</comment>
<dbReference type="NCBIfam" id="NF002346">
    <property type="entry name" value="PRK01305.2-3"/>
    <property type="match status" value="1"/>
</dbReference>
<sequence length="242" mass="27936">MSEHFPGRKLRYYLTIPGPCPYLAGQEERKVFVHLPPLEAISVNDQLSAIGFRRSQNIAYRPACQNCRACQSVRIPVKRYEMSKSDKRVIKANADLSKAFVEAEASREQFDLLQRYLKARHPDGGMMDMSWPDLVAMVEDTLVRTHMIEYRLGEQLVACVLVDALNDGLSLVYSFYDTDMMSRSLGRYIILDHIDQSNRAGYDYVYLGYWVKDSPKMDYKARYQPLEGLTDQGWQPIFPDVK</sequence>
<dbReference type="EC" id="2.3.2.29" evidence="4"/>
<keyword evidence="2 4" id="KW-0808">Transferase</keyword>
<dbReference type="PANTHER" id="PTHR21367:SF1">
    <property type="entry name" value="ARGINYL-TRNA--PROTEIN TRANSFERASE 1"/>
    <property type="match status" value="1"/>
</dbReference>
<feature type="domain" description="N-end rule aminoacyl transferase C-terminal" evidence="6">
    <location>
        <begin position="108"/>
        <end position="229"/>
    </location>
</feature>
<protein>
    <recommendedName>
        <fullName evidence="4">Aspartate/glutamate leucyltransferase</fullName>
        <ecNumber evidence="4">2.3.2.29</ecNumber>
    </recommendedName>
</protein>
<accession>V4RPP6</accession>
<dbReference type="AlphaFoldDB" id="V4RPP6"/>
<dbReference type="RefSeq" id="WP_018080273.1">
    <property type="nucleotide sequence ID" value="NZ_AQWM01000001.1"/>
</dbReference>
<dbReference type="InterPro" id="IPR007472">
    <property type="entry name" value="N-end_Aminoacyl_Trfase_C"/>
</dbReference>
<dbReference type="Pfam" id="PF04376">
    <property type="entry name" value="ATE_N"/>
    <property type="match status" value="1"/>
</dbReference>
<name>V4RPP6_9CAUL</name>
<dbReference type="Proteomes" id="UP000017837">
    <property type="component" value="Unassembled WGS sequence"/>
</dbReference>
<dbReference type="GO" id="GO:0004057">
    <property type="term" value="F:arginyl-tRNA--protein transferase activity"/>
    <property type="evidence" value="ECO:0007669"/>
    <property type="project" value="InterPro"/>
</dbReference>
<comment type="similarity">
    <text evidence="4">Belongs to the R-transferase family. Bpt subfamily.</text>
</comment>
<dbReference type="InterPro" id="IPR017138">
    <property type="entry name" value="Asp_Glu_LeuTrfase"/>
</dbReference>
<feature type="domain" description="N-end aminoacyl transferase N-terminal" evidence="5">
    <location>
        <begin position="19"/>
        <end position="88"/>
    </location>
</feature>
<organism evidence="7 8">
    <name type="scientific">Asticcacaulis benevestitus DSM 16100 = ATCC BAA-896</name>
    <dbReference type="NCBI Taxonomy" id="1121022"/>
    <lineage>
        <taxon>Bacteria</taxon>
        <taxon>Pseudomonadati</taxon>
        <taxon>Pseudomonadota</taxon>
        <taxon>Alphaproteobacteria</taxon>
        <taxon>Caulobacterales</taxon>
        <taxon>Caulobacteraceae</taxon>
        <taxon>Asticcacaulis</taxon>
    </lineage>
</organism>
<dbReference type="Pfam" id="PF04377">
    <property type="entry name" value="ATE_C"/>
    <property type="match status" value="1"/>
</dbReference>
<dbReference type="HAMAP" id="MF_00689">
    <property type="entry name" value="Bpt"/>
    <property type="match status" value="1"/>
</dbReference>
<dbReference type="NCBIfam" id="NF002343">
    <property type="entry name" value="PRK01305.1-4"/>
    <property type="match status" value="1"/>
</dbReference>
<gene>
    <name evidence="4" type="primary">bpt</name>
    <name evidence="7" type="ORF">ABENE_06485</name>
</gene>
<dbReference type="GO" id="GO:0005737">
    <property type="term" value="C:cytoplasm"/>
    <property type="evidence" value="ECO:0007669"/>
    <property type="project" value="UniProtKB-SubCell"/>
</dbReference>
<evidence type="ECO:0000256" key="2">
    <source>
        <dbReference type="ARBA" id="ARBA00022679"/>
    </source>
</evidence>
<dbReference type="PANTHER" id="PTHR21367">
    <property type="entry name" value="ARGININE-TRNA-PROTEIN TRANSFERASE 1"/>
    <property type="match status" value="1"/>
</dbReference>
<dbReference type="OrthoDB" id="9782022at2"/>
<evidence type="ECO:0000256" key="4">
    <source>
        <dbReference type="HAMAP-Rule" id="MF_00689"/>
    </source>
</evidence>
<dbReference type="GO" id="GO:0008914">
    <property type="term" value="F:leucyl-tRNA--protein transferase activity"/>
    <property type="evidence" value="ECO:0007669"/>
    <property type="project" value="UniProtKB-UniRule"/>
</dbReference>
<keyword evidence="8" id="KW-1185">Reference proteome</keyword>
<comment type="catalytic activity">
    <reaction evidence="4">
        <text>N-terminal L-glutamyl-[protein] + L-leucyl-tRNA(Leu) = N-terminal L-leucyl-L-glutamyl-[protein] + tRNA(Leu) + H(+)</text>
        <dbReference type="Rhea" id="RHEA:50412"/>
        <dbReference type="Rhea" id="RHEA-COMP:9613"/>
        <dbReference type="Rhea" id="RHEA-COMP:9622"/>
        <dbReference type="Rhea" id="RHEA-COMP:12664"/>
        <dbReference type="Rhea" id="RHEA-COMP:12668"/>
        <dbReference type="ChEBI" id="CHEBI:15378"/>
        <dbReference type="ChEBI" id="CHEBI:64721"/>
        <dbReference type="ChEBI" id="CHEBI:78442"/>
        <dbReference type="ChEBI" id="CHEBI:78494"/>
        <dbReference type="ChEBI" id="CHEBI:133041"/>
        <dbReference type="EC" id="2.3.2.29"/>
    </reaction>
</comment>
<evidence type="ECO:0000313" key="7">
    <source>
        <dbReference type="EMBL" id="ESQ93193.1"/>
    </source>
</evidence>
<evidence type="ECO:0000259" key="5">
    <source>
        <dbReference type="Pfam" id="PF04376"/>
    </source>
</evidence>
<dbReference type="GO" id="GO:0071596">
    <property type="term" value="P:ubiquitin-dependent protein catabolic process via the N-end rule pathway"/>
    <property type="evidence" value="ECO:0007669"/>
    <property type="project" value="InterPro"/>
</dbReference>
<dbReference type="STRING" id="1121022.GCA_000376105_00603"/>
<dbReference type="InterPro" id="IPR030700">
    <property type="entry name" value="N-end_Aminoacyl_Trfase"/>
</dbReference>
<dbReference type="InterPro" id="IPR016181">
    <property type="entry name" value="Acyl_CoA_acyltransferase"/>
</dbReference>